<organism evidence="3 4">
    <name type="scientific">Rickenella mellea</name>
    <dbReference type="NCBI Taxonomy" id="50990"/>
    <lineage>
        <taxon>Eukaryota</taxon>
        <taxon>Fungi</taxon>
        <taxon>Dikarya</taxon>
        <taxon>Basidiomycota</taxon>
        <taxon>Agaricomycotina</taxon>
        <taxon>Agaricomycetes</taxon>
        <taxon>Hymenochaetales</taxon>
        <taxon>Rickenellaceae</taxon>
        <taxon>Rickenella</taxon>
    </lineage>
</organism>
<gene>
    <name evidence="3" type="ORF">BD410DRAFT_714239</name>
</gene>
<feature type="compositionally biased region" description="Polar residues" evidence="2">
    <location>
        <begin position="10"/>
        <end position="31"/>
    </location>
</feature>
<evidence type="ECO:0000313" key="4">
    <source>
        <dbReference type="Proteomes" id="UP000294933"/>
    </source>
</evidence>
<evidence type="ECO:0000256" key="2">
    <source>
        <dbReference type="SAM" id="MobiDB-lite"/>
    </source>
</evidence>
<accession>A0A4Y7QI08</accession>
<evidence type="ECO:0000313" key="3">
    <source>
        <dbReference type="EMBL" id="TDL27267.1"/>
    </source>
</evidence>
<keyword evidence="4" id="KW-1185">Reference proteome</keyword>
<feature type="coiled-coil region" evidence="1">
    <location>
        <begin position="100"/>
        <end position="134"/>
    </location>
</feature>
<dbReference type="VEuPathDB" id="FungiDB:BD410DRAFT_714239"/>
<name>A0A4Y7QI08_9AGAM</name>
<dbReference type="OrthoDB" id="17066at2759"/>
<dbReference type="EMBL" id="ML170159">
    <property type="protein sequence ID" value="TDL27267.1"/>
    <property type="molecule type" value="Genomic_DNA"/>
</dbReference>
<feature type="region of interest" description="Disordered" evidence="2">
    <location>
        <begin position="1"/>
        <end position="36"/>
    </location>
</feature>
<evidence type="ECO:0000256" key="1">
    <source>
        <dbReference type="SAM" id="Coils"/>
    </source>
</evidence>
<keyword evidence="1" id="KW-0175">Coiled coil</keyword>
<dbReference type="AlphaFoldDB" id="A0A4Y7QI08"/>
<reference evidence="3 4" key="1">
    <citation type="submission" date="2018-06" db="EMBL/GenBank/DDBJ databases">
        <title>A transcriptomic atlas of mushroom development highlights an independent origin of complex multicellularity.</title>
        <authorList>
            <consortium name="DOE Joint Genome Institute"/>
            <person name="Krizsan K."/>
            <person name="Almasi E."/>
            <person name="Merenyi Z."/>
            <person name="Sahu N."/>
            <person name="Viragh M."/>
            <person name="Koszo T."/>
            <person name="Mondo S."/>
            <person name="Kiss B."/>
            <person name="Balint B."/>
            <person name="Kues U."/>
            <person name="Barry K."/>
            <person name="Hegedus J.C."/>
            <person name="Henrissat B."/>
            <person name="Johnson J."/>
            <person name="Lipzen A."/>
            <person name="Ohm R."/>
            <person name="Nagy I."/>
            <person name="Pangilinan J."/>
            <person name="Yan J."/>
            <person name="Xiong Y."/>
            <person name="Grigoriev I.V."/>
            <person name="Hibbett D.S."/>
            <person name="Nagy L.G."/>
        </authorList>
    </citation>
    <scope>NUCLEOTIDE SEQUENCE [LARGE SCALE GENOMIC DNA]</scope>
    <source>
        <strain evidence="3 4">SZMC22713</strain>
    </source>
</reference>
<sequence>MSGRLASFRGPSTPTSSPVQSRVPSNPSSPSKHLETTYHRKVRTTLQELRSVAKTWDDLVTVDGLKAIKSLVDTRTELENALHIMPLGELPKTHMVGPALVIMEKRLMELDIVVQKLRKQFSKMNALIEGLEESFYEAHKTKGWAWVHSEPLWCTWSFETFVSKLPELLPPYHRSISMHINQVEVIRKQYLNFEASRDIVTLWVAQPHLEEAGWDIEWEDICTAEVERWHGR</sequence>
<proteinExistence type="predicted"/>
<dbReference type="Proteomes" id="UP000294933">
    <property type="component" value="Unassembled WGS sequence"/>
</dbReference>
<protein>
    <submittedName>
        <fullName evidence="3">Uncharacterized protein</fullName>
    </submittedName>
</protein>